<organism evidence="1">
    <name type="scientific">Rhizophora mucronata</name>
    <name type="common">Asiatic mangrove</name>
    <dbReference type="NCBI Taxonomy" id="61149"/>
    <lineage>
        <taxon>Eukaryota</taxon>
        <taxon>Viridiplantae</taxon>
        <taxon>Streptophyta</taxon>
        <taxon>Embryophyta</taxon>
        <taxon>Tracheophyta</taxon>
        <taxon>Spermatophyta</taxon>
        <taxon>Magnoliopsida</taxon>
        <taxon>eudicotyledons</taxon>
        <taxon>Gunneridae</taxon>
        <taxon>Pentapetalae</taxon>
        <taxon>rosids</taxon>
        <taxon>fabids</taxon>
        <taxon>Malpighiales</taxon>
        <taxon>Rhizophoraceae</taxon>
        <taxon>Rhizophora</taxon>
    </lineage>
</organism>
<accession>A0A2P2QDT0</accession>
<dbReference type="EMBL" id="GGEC01084611">
    <property type="protein sequence ID" value="MBX65095.1"/>
    <property type="molecule type" value="Transcribed_RNA"/>
</dbReference>
<reference evidence="1" key="1">
    <citation type="submission" date="2018-02" db="EMBL/GenBank/DDBJ databases">
        <title>Rhizophora mucronata_Transcriptome.</title>
        <authorList>
            <person name="Meera S.P."/>
            <person name="Sreeshan A."/>
            <person name="Augustine A."/>
        </authorList>
    </citation>
    <scope>NUCLEOTIDE SEQUENCE</scope>
    <source>
        <tissue evidence="1">Leaf</tissue>
    </source>
</reference>
<proteinExistence type="predicted"/>
<name>A0A2P2QDT0_RHIMU</name>
<sequence length="41" mass="4760">MFCSLLNRSFSNKALPFYSISSSQQFCDCLLQFCKKTSTKR</sequence>
<evidence type="ECO:0000313" key="1">
    <source>
        <dbReference type="EMBL" id="MBX65095.1"/>
    </source>
</evidence>
<protein>
    <submittedName>
        <fullName evidence="1">Uncharacterized protein</fullName>
    </submittedName>
</protein>
<dbReference type="AlphaFoldDB" id="A0A2P2QDT0"/>